<dbReference type="PANTHER" id="PTHR43242">
    <property type="entry name" value="NAD(P)-BINDING ROSSMANN-FOLD SUPERFAMILY PROTEIN"/>
    <property type="match status" value="1"/>
</dbReference>
<proteinExistence type="predicted"/>
<evidence type="ECO:0000313" key="3">
    <source>
        <dbReference type="Proteomes" id="UP000034320"/>
    </source>
</evidence>
<dbReference type="SUPFAM" id="SSF51735">
    <property type="entry name" value="NAD(P)-binding Rossmann-fold domains"/>
    <property type="match status" value="1"/>
</dbReference>
<dbReference type="EMBL" id="LCDD01000008">
    <property type="protein sequence ID" value="KKS47137.1"/>
    <property type="molecule type" value="Genomic_DNA"/>
</dbReference>
<gene>
    <name evidence="2" type="ORF">UV09_C0008G0003</name>
</gene>
<protein>
    <recommendedName>
        <fullName evidence="1">RmlD-like substrate binding domain-containing protein</fullName>
    </recommendedName>
</protein>
<organism evidence="2 3">
    <name type="scientific">Candidatus Gottesmanbacteria bacterium GW2011_GWA2_42_18</name>
    <dbReference type="NCBI Taxonomy" id="1618442"/>
    <lineage>
        <taxon>Bacteria</taxon>
        <taxon>Candidatus Gottesmaniibacteriota</taxon>
    </lineage>
</organism>
<feature type="domain" description="RmlD-like substrate binding" evidence="1">
    <location>
        <begin position="4"/>
        <end position="284"/>
    </location>
</feature>
<dbReference type="Pfam" id="PF04321">
    <property type="entry name" value="RmlD_sub_bind"/>
    <property type="match status" value="1"/>
</dbReference>
<comment type="caution">
    <text evidence="2">The sequence shown here is derived from an EMBL/GenBank/DDBJ whole genome shotgun (WGS) entry which is preliminary data.</text>
</comment>
<dbReference type="PANTHER" id="PTHR43242:SF1">
    <property type="entry name" value="NAD(P)-BINDING ROSSMANN-FOLD SUPERFAMILY PROTEIN"/>
    <property type="match status" value="1"/>
</dbReference>
<sequence length="287" mass="32497">MTKKILILGGSSFIGSHFRVILGKRVVPTYNSRKIPGGLKFDAVKQNLADVIKSPEIFEAAIILLGDTHPDSCAKDKIRSRKLNVESIIRIIKVLKKWQLPLIFTSTEFVFDGLKGNYSERVNPNPILTYGRQKLEVEKFIQENCHSYIIVRLGKVYGSDEGDGTIFTNWLKQIRTEKNITVAADQVFSPVFVDDVISAVLVLLEKKAWGLYHLGNDRGFSRRQLLELLMQKMGKKIKITGCSIDDFPLIEKRPKNVSMNTAKIRKVKGIHIRPIGEVLDLIIKKQP</sequence>
<dbReference type="Gene3D" id="3.40.50.720">
    <property type="entry name" value="NAD(P)-binding Rossmann-like Domain"/>
    <property type="match status" value="1"/>
</dbReference>
<dbReference type="InterPro" id="IPR029903">
    <property type="entry name" value="RmlD-like-bd"/>
</dbReference>
<accession>A0A0G0ZEM2</accession>
<reference evidence="2 3" key="1">
    <citation type="journal article" date="2015" name="Nature">
        <title>rRNA introns, odd ribosomes, and small enigmatic genomes across a large radiation of phyla.</title>
        <authorList>
            <person name="Brown C.T."/>
            <person name="Hug L.A."/>
            <person name="Thomas B.C."/>
            <person name="Sharon I."/>
            <person name="Castelle C.J."/>
            <person name="Singh A."/>
            <person name="Wilkins M.J."/>
            <person name="Williams K.H."/>
            <person name="Banfield J.F."/>
        </authorList>
    </citation>
    <scope>NUCLEOTIDE SEQUENCE [LARGE SCALE GENOMIC DNA]</scope>
</reference>
<dbReference type="Gene3D" id="3.90.25.10">
    <property type="entry name" value="UDP-galactose 4-epimerase, domain 1"/>
    <property type="match status" value="1"/>
</dbReference>
<dbReference type="InterPro" id="IPR036291">
    <property type="entry name" value="NAD(P)-bd_dom_sf"/>
</dbReference>
<dbReference type="UniPathway" id="UPA00124"/>
<dbReference type="GO" id="GO:0019305">
    <property type="term" value="P:dTDP-rhamnose biosynthetic process"/>
    <property type="evidence" value="ECO:0007669"/>
    <property type="project" value="UniProtKB-UniPathway"/>
</dbReference>
<dbReference type="AlphaFoldDB" id="A0A0G0ZEM2"/>
<evidence type="ECO:0000259" key="1">
    <source>
        <dbReference type="Pfam" id="PF04321"/>
    </source>
</evidence>
<name>A0A0G0ZEM2_9BACT</name>
<evidence type="ECO:0000313" key="2">
    <source>
        <dbReference type="EMBL" id="KKS47137.1"/>
    </source>
</evidence>
<dbReference type="Proteomes" id="UP000034320">
    <property type="component" value="Unassembled WGS sequence"/>
</dbReference>